<dbReference type="NCBIfam" id="NF008649">
    <property type="entry name" value="PRK11644.1"/>
    <property type="match status" value="1"/>
</dbReference>
<feature type="domain" description="Histidine kinase" evidence="20">
    <location>
        <begin position="324"/>
        <end position="512"/>
    </location>
</feature>
<dbReference type="AlphaFoldDB" id="A0A5I8UQP1"/>
<evidence type="ECO:0000256" key="5">
    <source>
        <dbReference type="ARBA" id="ARBA00022519"/>
    </source>
</evidence>
<comment type="caution">
    <text evidence="24">The sequence shown here is derived from an EMBL/GenBank/DDBJ whole genome shotgun (WGS) entry which is preliminary data.</text>
</comment>
<dbReference type="EMBL" id="DAAHHF010000012">
    <property type="protein sequence ID" value="HAB6153033.1"/>
    <property type="molecule type" value="Genomic_DNA"/>
</dbReference>
<dbReference type="InterPro" id="IPR036890">
    <property type="entry name" value="HATPase_C_sf"/>
</dbReference>
<evidence type="ECO:0000256" key="3">
    <source>
        <dbReference type="ARBA" id="ARBA00012438"/>
    </source>
</evidence>
<keyword evidence="4" id="KW-1003">Cell membrane</keyword>
<dbReference type="SMART" id="SM00387">
    <property type="entry name" value="HATPase_c"/>
    <property type="match status" value="1"/>
</dbReference>
<dbReference type="GO" id="GO:0005524">
    <property type="term" value="F:ATP binding"/>
    <property type="evidence" value="ECO:0007669"/>
    <property type="project" value="UniProtKB-KW"/>
</dbReference>
<keyword evidence="5" id="KW-0997">Cell inner membrane</keyword>
<evidence type="ECO:0000256" key="7">
    <source>
        <dbReference type="ARBA" id="ARBA00022679"/>
    </source>
</evidence>
<feature type="transmembrane region" description="Helical" evidence="19">
    <location>
        <begin position="124"/>
        <end position="144"/>
    </location>
</feature>
<dbReference type="Pfam" id="PF05231">
    <property type="entry name" value="MASE1"/>
    <property type="match status" value="1"/>
</dbReference>
<dbReference type="EMBL" id="DAAGSC010000012">
    <property type="protein sequence ID" value="HAB4335600.1"/>
    <property type="molecule type" value="Genomic_DNA"/>
</dbReference>
<feature type="transmembrane region" description="Helical" evidence="19">
    <location>
        <begin position="196"/>
        <end position="214"/>
    </location>
</feature>
<evidence type="ECO:0000256" key="13">
    <source>
        <dbReference type="ARBA" id="ARBA00022912"/>
    </source>
</evidence>
<keyword evidence="15" id="KW-0902">Two-component regulatory system</keyword>
<keyword evidence="16 19" id="KW-0472">Membrane</keyword>
<feature type="transmembrane region" description="Helical" evidence="19">
    <location>
        <begin position="150"/>
        <end position="175"/>
    </location>
</feature>
<evidence type="ECO:0000256" key="12">
    <source>
        <dbReference type="ARBA" id="ARBA00022840"/>
    </source>
</evidence>
<evidence type="ECO:0000256" key="14">
    <source>
        <dbReference type="ARBA" id="ARBA00022989"/>
    </source>
</evidence>
<evidence type="ECO:0000256" key="17">
    <source>
        <dbReference type="ARBA" id="ARBA00054028"/>
    </source>
</evidence>
<dbReference type="GO" id="GO:0046983">
    <property type="term" value="F:protein dimerization activity"/>
    <property type="evidence" value="ECO:0007669"/>
    <property type="project" value="InterPro"/>
</dbReference>
<evidence type="ECO:0000256" key="2">
    <source>
        <dbReference type="ARBA" id="ARBA00004429"/>
    </source>
</evidence>
<feature type="transmembrane region" description="Helical" evidence="19">
    <location>
        <begin position="92"/>
        <end position="112"/>
    </location>
</feature>
<proteinExistence type="predicted"/>
<name>A0A5I8UQP1_SALET</name>
<evidence type="ECO:0000256" key="6">
    <source>
        <dbReference type="ARBA" id="ARBA00022553"/>
    </source>
</evidence>
<comment type="subcellular location">
    <subcellularLocation>
        <location evidence="2">Cell inner membrane</location>
        <topology evidence="2">Multi-pass membrane protein</topology>
    </subcellularLocation>
</comment>
<dbReference type="InterPro" id="IPR003594">
    <property type="entry name" value="HATPase_dom"/>
</dbReference>
<reference evidence="24" key="2">
    <citation type="submission" date="2019-10" db="EMBL/GenBank/DDBJ databases">
        <authorList>
            <consortium name="NCBI Pathogen Detection Project"/>
        </authorList>
    </citation>
    <scope>NUCLEOTIDE SEQUENCE</scope>
    <source>
        <strain evidence="24">Salmonella enterica</strain>
    </source>
</reference>
<evidence type="ECO:0000256" key="15">
    <source>
        <dbReference type="ARBA" id="ARBA00023012"/>
    </source>
</evidence>
<evidence type="ECO:0000256" key="10">
    <source>
        <dbReference type="ARBA" id="ARBA00022777"/>
    </source>
</evidence>
<evidence type="ECO:0000256" key="9">
    <source>
        <dbReference type="ARBA" id="ARBA00022741"/>
    </source>
</evidence>
<dbReference type="EMBL" id="DAAGWM010000011">
    <property type="protein sequence ID" value="HAB4836940.1"/>
    <property type="molecule type" value="Genomic_DNA"/>
</dbReference>
<dbReference type="EC" id="2.7.13.3" evidence="3"/>
<evidence type="ECO:0000313" key="23">
    <source>
        <dbReference type="EMBL" id="HAB4335600.1"/>
    </source>
</evidence>
<sequence length="513" mass="57357">MTLNWRIACLTVGNEHFFSRLITVVACFFIFSAAWFCLWSISLHLVERPELAALLFPFGLRLGLMLQCPRGYWPVLLGAEWLLVYWLAQEVALTHLPLLMIGSVLTLLPVALTSRYRHQRDWRTLLLQGAALTAAALLQSLPWLGQGEAAWNALLLTLTGGLTLAPICLVFWHYLTSTTWLPLGPSLVSQPVNWRGRHLIWYLLLFIVSLWLQLGLPAELSRFTPFCLALPIIALAWHYGWQGALIATLMNAIALIASQTWHDHPVDLLLSLLAQSLTGLLLGAGIQRLRELNQSLQKELARNHRLAERLLETEESVRRDVARELHDDIGQTITAIRTQAGIVQRLAADNGGVKQSGQLIEQLSLGVYDAVRRLLGRLRPRQLDDLTLAQAIRSLLREMELESRGIVSHLDWRIDETALSESQRVTLFRVCQEGLNNIVKHANASAVTLQGWQQDERLMLVIEDDGSGLPPGSHQQGFGLTGMRERVSALGGTLTISCTHGTRVSVSLPQRYV</sequence>
<protein>
    <recommendedName>
        <fullName evidence="18">Signal transduction histidine-protein kinase/phosphatase UhpB</fullName>
        <ecNumber evidence="3">2.7.13.3</ecNumber>
    </recommendedName>
</protein>
<evidence type="ECO:0000313" key="26">
    <source>
        <dbReference type="EMBL" id="HAB6161457.1"/>
    </source>
</evidence>
<dbReference type="GO" id="GO:0004721">
    <property type="term" value="F:phosphoprotein phosphatase activity"/>
    <property type="evidence" value="ECO:0007669"/>
    <property type="project" value="UniProtKB-KW"/>
</dbReference>
<evidence type="ECO:0000256" key="16">
    <source>
        <dbReference type="ARBA" id="ARBA00023136"/>
    </source>
</evidence>
<dbReference type="Gene3D" id="1.20.5.1930">
    <property type="match status" value="1"/>
</dbReference>
<keyword evidence="7 24" id="KW-0808">Transferase</keyword>
<keyword evidence="13" id="KW-0904">Protein phosphatase</keyword>
<evidence type="ECO:0000313" key="24">
    <source>
        <dbReference type="EMBL" id="HAB4836940.1"/>
    </source>
</evidence>
<evidence type="ECO:0000256" key="4">
    <source>
        <dbReference type="ARBA" id="ARBA00022475"/>
    </source>
</evidence>
<dbReference type="PANTHER" id="PTHR24421">
    <property type="entry name" value="NITRATE/NITRITE SENSOR PROTEIN NARX-RELATED"/>
    <property type="match status" value="1"/>
</dbReference>
<dbReference type="RefSeq" id="WP_001541148.1">
    <property type="nucleotide sequence ID" value="NZ_JAEMXA010000030.1"/>
</dbReference>
<comment type="function">
    <text evidence="17">Part of the UhpABC signaling cascade that controls the expression of the hexose phosphate transporter UhpT. UhpB functions as a membrane-associated protein kinase that autophosphorylates in response to interaction with UhpC, and subsequently transfers its phosphate group to the response regulator UhpA. Can also dephosphorylate UhpA.</text>
</comment>
<keyword evidence="11" id="KW-0378">Hydrolase</keyword>
<keyword evidence="8 19" id="KW-0812">Transmembrane</keyword>
<gene>
    <name evidence="24" type="primary">uhpB</name>
    <name evidence="26" type="ORF">GB421_12355</name>
    <name evidence="25" type="ORF">GBV66_13940</name>
    <name evidence="22" type="ORF">GBV92_10565</name>
    <name evidence="21" type="ORF">GBX10_20295</name>
    <name evidence="23" type="ORF">GBY24_12320</name>
    <name evidence="24" type="ORF">GBZ03_13230</name>
</gene>
<keyword evidence="12" id="KW-0067">ATP-binding</keyword>
<dbReference type="PANTHER" id="PTHR24421:SF58">
    <property type="entry name" value="SIGNAL TRANSDUCTION HISTIDINE-PROTEIN KINASE_PHOSPHATASE UHPB"/>
    <property type="match status" value="1"/>
</dbReference>
<dbReference type="SUPFAM" id="SSF55874">
    <property type="entry name" value="ATPase domain of HSP90 chaperone/DNA topoisomerase II/histidine kinase"/>
    <property type="match status" value="1"/>
</dbReference>
<evidence type="ECO:0000259" key="20">
    <source>
        <dbReference type="PROSITE" id="PS50109"/>
    </source>
</evidence>
<dbReference type="PROSITE" id="PS50109">
    <property type="entry name" value="HIS_KIN"/>
    <property type="match status" value="1"/>
</dbReference>
<dbReference type="InterPro" id="IPR011712">
    <property type="entry name" value="Sig_transdc_His_kin_sub3_dim/P"/>
</dbReference>
<evidence type="ECO:0000313" key="25">
    <source>
        <dbReference type="EMBL" id="HAB6153033.1"/>
    </source>
</evidence>
<dbReference type="EMBL" id="DAAFUW010000024">
    <property type="protein sequence ID" value="HAB1459596.1"/>
    <property type="molecule type" value="Genomic_DNA"/>
</dbReference>
<dbReference type="InterPro" id="IPR050482">
    <property type="entry name" value="Sensor_HK_TwoCompSys"/>
</dbReference>
<evidence type="ECO:0000256" key="18">
    <source>
        <dbReference type="ARBA" id="ARBA00070649"/>
    </source>
</evidence>
<feature type="transmembrane region" description="Helical" evidence="19">
    <location>
        <begin position="268"/>
        <end position="286"/>
    </location>
</feature>
<evidence type="ECO:0000313" key="22">
    <source>
        <dbReference type="EMBL" id="HAB3699476.1"/>
    </source>
</evidence>
<dbReference type="EMBL" id="DAAGMS010000010">
    <property type="protein sequence ID" value="HAB3699476.1"/>
    <property type="molecule type" value="Genomic_DNA"/>
</dbReference>
<reference evidence="24" key="1">
    <citation type="journal article" date="2018" name="Genome Biol.">
        <title>SKESA: strategic k-mer extension for scrupulous assemblies.</title>
        <authorList>
            <person name="Souvorov A."/>
            <person name="Agarwala R."/>
            <person name="Lipman D.J."/>
        </authorList>
    </citation>
    <scope>NUCLEOTIDE SEQUENCE</scope>
    <source>
        <strain evidence="24">Salmonella enterica</strain>
    </source>
</reference>
<keyword evidence="6" id="KW-0597">Phosphoprotein</keyword>
<dbReference type="InterPro" id="IPR005467">
    <property type="entry name" value="His_kinase_dom"/>
</dbReference>
<dbReference type="CDD" id="cd16917">
    <property type="entry name" value="HATPase_UhpB-NarQ-NarX-like"/>
    <property type="match status" value="1"/>
</dbReference>
<comment type="catalytic activity">
    <reaction evidence="1">
        <text>ATP + protein L-histidine = ADP + protein N-phospho-L-histidine.</text>
        <dbReference type="EC" id="2.7.13.3"/>
    </reaction>
</comment>
<evidence type="ECO:0000313" key="21">
    <source>
        <dbReference type="EMBL" id="HAB1459596.1"/>
    </source>
</evidence>
<keyword evidence="10 24" id="KW-0418">Kinase</keyword>
<evidence type="ECO:0000256" key="1">
    <source>
        <dbReference type="ARBA" id="ARBA00000085"/>
    </source>
</evidence>
<evidence type="ECO:0000256" key="8">
    <source>
        <dbReference type="ARBA" id="ARBA00022692"/>
    </source>
</evidence>
<evidence type="ECO:0000256" key="19">
    <source>
        <dbReference type="SAM" id="Phobius"/>
    </source>
</evidence>
<accession>A0A5I8UQP1</accession>
<dbReference type="EMBL" id="DAAHIO010000011">
    <property type="protein sequence ID" value="HAB6161457.1"/>
    <property type="molecule type" value="Genomic_DNA"/>
</dbReference>
<dbReference type="InterPro" id="IPR007895">
    <property type="entry name" value="MASE1"/>
</dbReference>
<feature type="transmembrane region" description="Helical" evidence="19">
    <location>
        <begin position="244"/>
        <end position="262"/>
    </location>
</feature>
<keyword evidence="9" id="KW-0547">Nucleotide-binding</keyword>
<dbReference type="Pfam" id="PF07730">
    <property type="entry name" value="HisKA_3"/>
    <property type="match status" value="1"/>
</dbReference>
<organism evidence="24">
    <name type="scientific">Salmonella enterica subsp. enterica serovar Choleraesuis</name>
    <dbReference type="NCBI Taxonomy" id="119912"/>
    <lineage>
        <taxon>Bacteria</taxon>
        <taxon>Pseudomonadati</taxon>
        <taxon>Pseudomonadota</taxon>
        <taxon>Gammaproteobacteria</taxon>
        <taxon>Enterobacterales</taxon>
        <taxon>Enterobacteriaceae</taxon>
        <taxon>Salmonella</taxon>
    </lineage>
</organism>
<feature type="transmembrane region" description="Helical" evidence="19">
    <location>
        <begin position="20"/>
        <end position="39"/>
    </location>
</feature>
<dbReference type="GO" id="GO:0000155">
    <property type="term" value="F:phosphorelay sensor kinase activity"/>
    <property type="evidence" value="ECO:0007669"/>
    <property type="project" value="InterPro"/>
</dbReference>
<keyword evidence="14 19" id="KW-1133">Transmembrane helix</keyword>
<dbReference type="FunFam" id="1.20.5.1930:FF:000001">
    <property type="entry name" value="Sensor histidine protein kinase UhpB"/>
    <property type="match status" value="1"/>
</dbReference>
<dbReference type="Pfam" id="PF02518">
    <property type="entry name" value="HATPase_c"/>
    <property type="match status" value="1"/>
</dbReference>
<dbReference type="Gene3D" id="3.30.565.10">
    <property type="entry name" value="Histidine kinase-like ATPase, C-terminal domain"/>
    <property type="match status" value="1"/>
</dbReference>
<evidence type="ECO:0000256" key="11">
    <source>
        <dbReference type="ARBA" id="ARBA00022801"/>
    </source>
</evidence>
<dbReference type="GO" id="GO:0005886">
    <property type="term" value="C:plasma membrane"/>
    <property type="evidence" value="ECO:0007669"/>
    <property type="project" value="UniProtKB-SubCell"/>
</dbReference>